<organism evidence="1 2">
    <name type="scientific">Henosepilachna vigintioctopunctata</name>
    <dbReference type="NCBI Taxonomy" id="420089"/>
    <lineage>
        <taxon>Eukaryota</taxon>
        <taxon>Metazoa</taxon>
        <taxon>Ecdysozoa</taxon>
        <taxon>Arthropoda</taxon>
        <taxon>Hexapoda</taxon>
        <taxon>Insecta</taxon>
        <taxon>Pterygota</taxon>
        <taxon>Neoptera</taxon>
        <taxon>Endopterygota</taxon>
        <taxon>Coleoptera</taxon>
        <taxon>Polyphaga</taxon>
        <taxon>Cucujiformia</taxon>
        <taxon>Coccinelloidea</taxon>
        <taxon>Coccinellidae</taxon>
        <taxon>Epilachninae</taxon>
        <taxon>Epilachnini</taxon>
        <taxon>Henosepilachna</taxon>
    </lineage>
</organism>
<evidence type="ECO:0000313" key="1">
    <source>
        <dbReference type="EMBL" id="KAK9879522.1"/>
    </source>
</evidence>
<comment type="caution">
    <text evidence="1">The sequence shown here is derived from an EMBL/GenBank/DDBJ whole genome shotgun (WGS) entry which is preliminary data.</text>
</comment>
<keyword evidence="2" id="KW-1185">Reference proteome</keyword>
<proteinExistence type="predicted"/>
<name>A0AAW1U782_9CUCU</name>
<dbReference type="AlphaFoldDB" id="A0AAW1U782"/>
<evidence type="ECO:0000313" key="2">
    <source>
        <dbReference type="Proteomes" id="UP001431783"/>
    </source>
</evidence>
<dbReference type="EMBL" id="JARQZJ010000062">
    <property type="protein sequence ID" value="KAK9879522.1"/>
    <property type="molecule type" value="Genomic_DNA"/>
</dbReference>
<accession>A0AAW1U782</accession>
<dbReference type="Proteomes" id="UP001431783">
    <property type="component" value="Unassembled WGS sequence"/>
</dbReference>
<gene>
    <name evidence="1" type="ORF">WA026_006590</name>
</gene>
<protein>
    <submittedName>
        <fullName evidence="1">Uncharacterized protein</fullName>
    </submittedName>
</protein>
<reference evidence="1 2" key="1">
    <citation type="submission" date="2023-03" db="EMBL/GenBank/DDBJ databases">
        <title>Genome insight into feeding habits of ladybird beetles.</title>
        <authorList>
            <person name="Li H.-S."/>
            <person name="Huang Y.-H."/>
            <person name="Pang H."/>
        </authorList>
    </citation>
    <scope>NUCLEOTIDE SEQUENCE [LARGE SCALE GENOMIC DNA]</scope>
    <source>
        <strain evidence="1">SYSU_2023b</strain>
        <tissue evidence="1">Whole body</tissue>
    </source>
</reference>
<sequence>MEKIFEVSVRTECNYILLNPKRLLPIKWPITVKKNIPKKPKGFFPTMESWSKQFSSVGGRKEHDSYRCPYVDNSAI</sequence>